<dbReference type="NCBIfam" id="TIGR00229">
    <property type="entry name" value="sensory_box"/>
    <property type="match status" value="1"/>
</dbReference>
<reference evidence="6 7" key="1">
    <citation type="submission" date="2019-03" db="EMBL/GenBank/DDBJ databases">
        <authorList>
            <person name="Yang Y."/>
        </authorList>
    </citation>
    <scope>NUCLEOTIDE SEQUENCE [LARGE SCALE GENOMIC DNA]</scope>
    <source>
        <strain evidence="6 7">ASL-1</strain>
    </source>
</reference>
<dbReference type="Gene3D" id="1.10.287.950">
    <property type="entry name" value="Methyl-accepting chemotaxis protein"/>
    <property type="match status" value="1"/>
</dbReference>
<sequence>MQTIVAVSESNVMEAFKKNLAIIQFDLDKKVTYVNELFAQAVGYRADELIGLQHQIFCFDDFTHSTDYVRFWRDLSAGIQFQDKIKRRKRNGDIIWLEATYMPIYEGSRVVGVVKVATDITQRQENVSGMVSSLSQVSNQMTDKANNGVKRSEELRQSIEHTLSHSKKNIETLKELTTQAENIQQLTTTIREIASQTNLLALNAAIEAARAGEHGRGFDIVAKEVKKLAGKVEESILTVRESVKGITTEINEIGAGTEQVEKISQKGTEQINETVYDFNDLKNTAVKIDTYATQLRESV</sequence>
<dbReference type="Gene3D" id="3.30.450.20">
    <property type="entry name" value="PAS domain"/>
    <property type="match status" value="1"/>
</dbReference>
<dbReference type="GO" id="GO:0016020">
    <property type="term" value="C:membrane"/>
    <property type="evidence" value="ECO:0007669"/>
    <property type="project" value="InterPro"/>
</dbReference>
<dbReference type="EMBL" id="SORX01000008">
    <property type="protein sequence ID" value="TFD99790.1"/>
    <property type="molecule type" value="Genomic_DNA"/>
</dbReference>
<dbReference type="SMART" id="SM00283">
    <property type="entry name" value="MA"/>
    <property type="match status" value="1"/>
</dbReference>
<dbReference type="PROSITE" id="PS50111">
    <property type="entry name" value="CHEMOTAXIS_TRANSDUC_2"/>
    <property type="match status" value="1"/>
</dbReference>
<feature type="domain" description="Methyl-accepting transducer" evidence="3">
    <location>
        <begin position="119"/>
        <end position="299"/>
    </location>
</feature>
<dbReference type="InterPro" id="IPR004089">
    <property type="entry name" value="MCPsignal_dom"/>
</dbReference>
<evidence type="ECO:0000259" key="5">
    <source>
        <dbReference type="PROSITE" id="PS50113"/>
    </source>
</evidence>
<dbReference type="PANTHER" id="PTHR32089">
    <property type="entry name" value="METHYL-ACCEPTING CHEMOTAXIS PROTEIN MCPB"/>
    <property type="match status" value="1"/>
</dbReference>
<accession>A0A4Y8LC99</accession>
<name>A0A4Y8LC99_9BACL</name>
<dbReference type="PROSITE" id="PS50112">
    <property type="entry name" value="PAS"/>
    <property type="match status" value="1"/>
</dbReference>
<dbReference type="OrthoDB" id="9765776at2"/>
<dbReference type="Pfam" id="PF00015">
    <property type="entry name" value="MCPsignal"/>
    <property type="match status" value="1"/>
</dbReference>
<dbReference type="AlphaFoldDB" id="A0A4Y8LC99"/>
<dbReference type="InterPro" id="IPR000700">
    <property type="entry name" value="PAS-assoc_C"/>
</dbReference>
<dbReference type="InterPro" id="IPR001610">
    <property type="entry name" value="PAC"/>
</dbReference>
<dbReference type="PANTHER" id="PTHR32089:SF112">
    <property type="entry name" value="LYSOZYME-LIKE PROTEIN-RELATED"/>
    <property type="match status" value="1"/>
</dbReference>
<evidence type="ECO:0000313" key="7">
    <source>
        <dbReference type="Proteomes" id="UP000297776"/>
    </source>
</evidence>
<dbReference type="SUPFAM" id="SSF58104">
    <property type="entry name" value="Methyl-accepting chemotaxis protein (MCP) signaling domain"/>
    <property type="match status" value="1"/>
</dbReference>
<evidence type="ECO:0000313" key="6">
    <source>
        <dbReference type="EMBL" id="TFD99790.1"/>
    </source>
</evidence>
<keyword evidence="7" id="KW-1185">Reference proteome</keyword>
<dbReference type="InterPro" id="IPR000014">
    <property type="entry name" value="PAS"/>
</dbReference>
<dbReference type="CDD" id="cd00130">
    <property type="entry name" value="PAS"/>
    <property type="match status" value="1"/>
</dbReference>
<protein>
    <submittedName>
        <fullName evidence="6">PAS domain S-box protein</fullName>
    </submittedName>
</protein>
<proteinExistence type="predicted"/>
<feature type="domain" description="PAC" evidence="5">
    <location>
        <begin position="79"/>
        <end position="132"/>
    </location>
</feature>
<dbReference type="SMART" id="SM00086">
    <property type="entry name" value="PAC"/>
    <property type="match status" value="1"/>
</dbReference>
<keyword evidence="1 2" id="KW-0807">Transducer</keyword>
<dbReference type="GO" id="GO:0007165">
    <property type="term" value="P:signal transduction"/>
    <property type="evidence" value="ECO:0007669"/>
    <property type="project" value="UniProtKB-KW"/>
</dbReference>
<evidence type="ECO:0000256" key="1">
    <source>
        <dbReference type="ARBA" id="ARBA00023224"/>
    </source>
</evidence>
<feature type="domain" description="PAS" evidence="4">
    <location>
        <begin position="22"/>
        <end position="82"/>
    </location>
</feature>
<dbReference type="PROSITE" id="PS50113">
    <property type="entry name" value="PAC"/>
    <property type="match status" value="1"/>
</dbReference>
<dbReference type="InterPro" id="IPR013656">
    <property type="entry name" value="PAS_4"/>
</dbReference>
<dbReference type="Proteomes" id="UP000297776">
    <property type="component" value="Unassembled WGS sequence"/>
</dbReference>
<comment type="caution">
    <text evidence="6">The sequence shown here is derived from an EMBL/GenBank/DDBJ whole genome shotgun (WGS) entry which is preliminary data.</text>
</comment>
<evidence type="ECO:0000259" key="3">
    <source>
        <dbReference type="PROSITE" id="PS50111"/>
    </source>
</evidence>
<dbReference type="SUPFAM" id="SSF55785">
    <property type="entry name" value="PYP-like sensor domain (PAS domain)"/>
    <property type="match status" value="1"/>
</dbReference>
<evidence type="ECO:0000259" key="4">
    <source>
        <dbReference type="PROSITE" id="PS50112"/>
    </source>
</evidence>
<organism evidence="6 7">
    <name type="scientific">Jeotgalibacillus salarius</name>
    <dbReference type="NCBI Taxonomy" id="546023"/>
    <lineage>
        <taxon>Bacteria</taxon>
        <taxon>Bacillati</taxon>
        <taxon>Bacillota</taxon>
        <taxon>Bacilli</taxon>
        <taxon>Bacillales</taxon>
        <taxon>Caryophanaceae</taxon>
        <taxon>Jeotgalibacillus</taxon>
    </lineage>
</organism>
<gene>
    <name evidence="6" type="ORF">E2626_13490</name>
</gene>
<dbReference type="InterPro" id="IPR035965">
    <property type="entry name" value="PAS-like_dom_sf"/>
</dbReference>
<dbReference type="Pfam" id="PF08448">
    <property type="entry name" value="PAS_4"/>
    <property type="match status" value="1"/>
</dbReference>
<evidence type="ECO:0000256" key="2">
    <source>
        <dbReference type="PROSITE-ProRule" id="PRU00284"/>
    </source>
</evidence>
<dbReference type="RefSeq" id="WP_134382305.1">
    <property type="nucleotide sequence ID" value="NZ_SORX01000008.1"/>
</dbReference>